<gene>
    <name evidence="10" type="ORF">QYE76_025961</name>
</gene>
<dbReference type="AlphaFoldDB" id="A0AAD8RIT2"/>
<evidence type="ECO:0000313" key="11">
    <source>
        <dbReference type="Proteomes" id="UP001231189"/>
    </source>
</evidence>
<evidence type="ECO:0000313" key="10">
    <source>
        <dbReference type="EMBL" id="KAK1620444.1"/>
    </source>
</evidence>
<dbReference type="CDD" id="cd01647">
    <property type="entry name" value="RT_LTR"/>
    <property type="match status" value="1"/>
</dbReference>
<dbReference type="PANTHER" id="PTHR24559">
    <property type="entry name" value="TRANSPOSON TY3-I GAG-POL POLYPROTEIN"/>
    <property type="match status" value="1"/>
</dbReference>
<name>A0AAD8RIT2_LOLMU</name>
<evidence type="ECO:0000256" key="4">
    <source>
        <dbReference type="ARBA" id="ARBA00022722"/>
    </source>
</evidence>
<evidence type="ECO:0000256" key="8">
    <source>
        <dbReference type="SAM" id="MobiDB-lite"/>
    </source>
</evidence>
<dbReference type="Proteomes" id="UP001231189">
    <property type="component" value="Unassembled WGS sequence"/>
</dbReference>
<dbReference type="InterPro" id="IPR043502">
    <property type="entry name" value="DNA/RNA_pol_sf"/>
</dbReference>
<accession>A0AAD8RIT2</accession>
<comment type="caution">
    <text evidence="10">The sequence shown here is derived from an EMBL/GenBank/DDBJ whole genome shotgun (WGS) entry which is preliminary data.</text>
</comment>
<dbReference type="GO" id="GO:0003964">
    <property type="term" value="F:RNA-directed DNA polymerase activity"/>
    <property type="evidence" value="ECO:0007669"/>
    <property type="project" value="UniProtKB-KW"/>
</dbReference>
<dbReference type="EMBL" id="JAUUTY010000006">
    <property type="protein sequence ID" value="KAK1620444.1"/>
    <property type="molecule type" value="Genomic_DNA"/>
</dbReference>
<dbReference type="Gene3D" id="3.10.10.10">
    <property type="entry name" value="HIV Type 1 Reverse Transcriptase, subunit A, domain 1"/>
    <property type="match status" value="1"/>
</dbReference>
<keyword evidence="2" id="KW-0808">Transferase</keyword>
<evidence type="ECO:0000256" key="1">
    <source>
        <dbReference type="ARBA" id="ARBA00022670"/>
    </source>
</evidence>
<proteinExistence type="predicted"/>
<dbReference type="FunFam" id="3.10.10.10:FF:000007">
    <property type="entry name" value="Retrovirus-related Pol polyprotein from transposon 17.6-like Protein"/>
    <property type="match status" value="1"/>
</dbReference>
<evidence type="ECO:0000256" key="2">
    <source>
        <dbReference type="ARBA" id="ARBA00022679"/>
    </source>
</evidence>
<dbReference type="InterPro" id="IPR053134">
    <property type="entry name" value="RNA-dir_DNA_polymerase"/>
</dbReference>
<keyword evidence="4" id="KW-0540">Nuclease</keyword>
<organism evidence="10 11">
    <name type="scientific">Lolium multiflorum</name>
    <name type="common">Italian ryegrass</name>
    <name type="synonym">Lolium perenne subsp. multiflorum</name>
    <dbReference type="NCBI Taxonomy" id="4521"/>
    <lineage>
        <taxon>Eukaryota</taxon>
        <taxon>Viridiplantae</taxon>
        <taxon>Streptophyta</taxon>
        <taxon>Embryophyta</taxon>
        <taxon>Tracheophyta</taxon>
        <taxon>Spermatophyta</taxon>
        <taxon>Magnoliopsida</taxon>
        <taxon>Liliopsida</taxon>
        <taxon>Poales</taxon>
        <taxon>Poaceae</taxon>
        <taxon>BOP clade</taxon>
        <taxon>Pooideae</taxon>
        <taxon>Poodae</taxon>
        <taxon>Poeae</taxon>
        <taxon>Poeae Chloroplast Group 2 (Poeae type)</taxon>
        <taxon>Loliodinae</taxon>
        <taxon>Loliinae</taxon>
        <taxon>Lolium</taxon>
    </lineage>
</organism>
<dbReference type="GO" id="GO:0006508">
    <property type="term" value="P:proteolysis"/>
    <property type="evidence" value="ECO:0007669"/>
    <property type="project" value="UniProtKB-KW"/>
</dbReference>
<sequence>MAVKSPPGDESPLGRVPRRSPNPRDGIGGGGVSGRRINEPFSIDCVGLDLGCYDFILGLDFLSTLGPILCDLDVLSLIFWREGGRPDGDLFDEPQGLPPRDPVTTASTAAKHGTRSCAAIPVPPCRRTSSSARWRSCSLGIIRISTSPFCAPVLLVRKTDGTWRFCIDFRALNTVTSKDKFPIPVVDELLDELHGARFFTKLDLRSGYHQVRMHPDDIAKMAFRTHHGHYEFLVMSFGLSNAPATFQALMNDVLSPYLRRFVLVFFDDI</sequence>
<keyword evidence="7" id="KW-0695">RNA-directed DNA polymerase</keyword>
<evidence type="ECO:0000256" key="3">
    <source>
        <dbReference type="ARBA" id="ARBA00022695"/>
    </source>
</evidence>
<dbReference type="GO" id="GO:0008233">
    <property type="term" value="F:peptidase activity"/>
    <property type="evidence" value="ECO:0007669"/>
    <property type="project" value="UniProtKB-KW"/>
</dbReference>
<dbReference type="InterPro" id="IPR043128">
    <property type="entry name" value="Rev_trsase/Diguanyl_cyclase"/>
</dbReference>
<keyword evidence="3" id="KW-0548">Nucleotidyltransferase</keyword>
<protein>
    <recommendedName>
        <fullName evidence="9">Reverse transcriptase domain-containing protein</fullName>
    </recommendedName>
</protein>
<dbReference type="GO" id="GO:0004519">
    <property type="term" value="F:endonuclease activity"/>
    <property type="evidence" value="ECO:0007669"/>
    <property type="project" value="UniProtKB-KW"/>
</dbReference>
<evidence type="ECO:0000256" key="5">
    <source>
        <dbReference type="ARBA" id="ARBA00022759"/>
    </source>
</evidence>
<evidence type="ECO:0000259" key="9">
    <source>
        <dbReference type="PROSITE" id="PS50878"/>
    </source>
</evidence>
<feature type="domain" description="Reverse transcriptase" evidence="9">
    <location>
        <begin position="137"/>
        <end position="269"/>
    </location>
</feature>
<dbReference type="Gene3D" id="3.30.70.270">
    <property type="match status" value="1"/>
</dbReference>
<reference evidence="10" key="1">
    <citation type="submission" date="2023-07" db="EMBL/GenBank/DDBJ databases">
        <title>A chromosome-level genome assembly of Lolium multiflorum.</title>
        <authorList>
            <person name="Chen Y."/>
            <person name="Copetti D."/>
            <person name="Kolliker R."/>
            <person name="Studer B."/>
        </authorList>
    </citation>
    <scope>NUCLEOTIDE SEQUENCE</scope>
    <source>
        <strain evidence="10">02402/16</strain>
        <tissue evidence="10">Leaf</tissue>
    </source>
</reference>
<keyword evidence="11" id="KW-1185">Reference proteome</keyword>
<feature type="region of interest" description="Disordered" evidence="8">
    <location>
        <begin position="1"/>
        <end position="33"/>
    </location>
</feature>
<keyword evidence="5" id="KW-0255">Endonuclease</keyword>
<keyword evidence="6" id="KW-0378">Hydrolase</keyword>
<evidence type="ECO:0000256" key="6">
    <source>
        <dbReference type="ARBA" id="ARBA00022801"/>
    </source>
</evidence>
<dbReference type="SUPFAM" id="SSF56672">
    <property type="entry name" value="DNA/RNA polymerases"/>
    <property type="match status" value="1"/>
</dbReference>
<keyword evidence="1" id="KW-0645">Protease</keyword>
<dbReference type="PANTHER" id="PTHR24559:SF452">
    <property type="entry name" value="INTEGRASE CATALYTIC DOMAIN-CONTAINING PROTEIN"/>
    <property type="match status" value="1"/>
</dbReference>
<dbReference type="InterPro" id="IPR000477">
    <property type="entry name" value="RT_dom"/>
</dbReference>
<dbReference type="PROSITE" id="PS50878">
    <property type="entry name" value="RT_POL"/>
    <property type="match status" value="1"/>
</dbReference>
<dbReference type="Pfam" id="PF00078">
    <property type="entry name" value="RVT_1"/>
    <property type="match status" value="1"/>
</dbReference>
<evidence type="ECO:0000256" key="7">
    <source>
        <dbReference type="ARBA" id="ARBA00022918"/>
    </source>
</evidence>